<evidence type="ECO:0000313" key="4">
    <source>
        <dbReference type="Proteomes" id="UP000803884"/>
    </source>
</evidence>
<feature type="region of interest" description="Disordered" evidence="2">
    <location>
        <begin position="107"/>
        <end position="127"/>
    </location>
</feature>
<comment type="similarity">
    <text evidence="1">Belongs to the asaB hydroxylase/desaturase family.</text>
</comment>
<keyword evidence="4" id="KW-1185">Reference proteome</keyword>
<dbReference type="Proteomes" id="UP000803884">
    <property type="component" value="Unassembled WGS sequence"/>
</dbReference>
<organism evidence="3 4">
    <name type="scientific">Cladosporium halotolerans</name>
    <dbReference type="NCBI Taxonomy" id="1052096"/>
    <lineage>
        <taxon>Eukaryota</taxon>
        <taxon>Fungi</taxon>
        <taxon>Dikarya</taxon>
        <taxon>Ascomycota</taxon>
        <taxon>Pezizomycotina</taxon>
        <taxon>Dothideomycetes</taxon>
        <taxon>Dothideomycetidae</taxon>
        <taxon>Cladosporiales</taxon>
        <taxon>Cladosporiaceae</taxon>
        <taxon>Cladosporium</taxon>
    </lineage>
</organism>
<dbReference type="PANTHER" id="PTHR34598:SF4">
    <property type="entry name" value="7ALPHA-CEPHEM-METHOXYLASE P8 CHAIN RELATED PROTEIN"/>
    <property type="match status" value="1"/>
</dbReference>
<dbReference type="GeneID" id="96005751"/>
<evidence type="ECO:0000313" key="3">
    <source>
        <dbReference type="EMBL" id="KAL1587137.1"/>
    </source>
</evidence>
<comment type="caution">
    <text evidence="3">The sequence shown here is derived from an EMBL/GenBank/DDBJ whole genome shotgun (WGS) entry which is preliminary data.</text>
</comment>
<accession>A0AB34KTI9</accession>
<dbReference type="InterPro" id="IPR044053">
    <property type="entry name" value="AsaB-like"/>
</dbReference>
<proteinExistence type="inferred from homology"/>
<gene>
    <name evidence="3" type="ORF">WHR41_04307</name>
</gene>
<sequence length="296" mass="33836">MTTSTFKHIDIASSTSAKPWAKVDGPGMSFKMNDHERNVHNIRDDSDNFTTDNSGFAVYNSPAKEKLFTDDAAVREGYYQEVEDMLRKHLPGIKKVHIFDHTIRRRNKDSPRQPVQQVHVDQTPGAAEARVRRHLPDEADELVKGRYQIINVWRPIENPASDTPLAVIDWRSTSPSDFVPIDLMYPKRADSAMDDDDRGKEVLPDEQKWFSTEGYEVRGETMGVKPSEQHKFFYMKDMKPEEVMLLKCFDSYGEGMPMGKKGLAVRTPHTAFIDPNTPEGAPGRQSIEVRCLIFYE</sequence>
<protein>
    <recommendedName>
        <fullName evidence="5">7alpha-cephem-methoxylase P8 chain</fullName>
    </recommendedName>
</protein>
<dbReference type="EMBL" id="JAAQHG020000011">
    <property type="protein sequence ID" value="KAL1587137.1"/>
    <property type="molecule type" value="Genomic_DNA"/>
</dbReference>
<dbReference type="NCBIfam" id="NF041278">
    <property type="entry name" value="CmcJ_NvfI_EfuI"/>
    <property type="match status" value="1"/>
</dbReference>
<dbReference type="AlphaFoldDB" id="A0AB34KTI9"/>
<dbReference type="RefSeq" id="XP_069230242.1">
    <property type="nucleotide sequence ID" value="XM_069372913.1"/>
</dbReference>
<name>A0AB34KTI9_9PEZI</name>
<evidence type="ECO:0008006" key="5">
    <source>
        <dbReference type="Google" id="ProtNLM"/>
    </source>
</evidence>
<reference evidence="3 4" key="1">
    <citation type="journal article" date="2020" name="Microbiol. Resour. Announc.">
        <title>Draft Genome Sequence of a Cladosporium Species Isolated from the Mesophotic Ascidian Didemnum maculosum.</title>
        <authorList>
            <person name="Gioti A."/>
            <person name="Siaperas R."/>
            <person name="Nikolaivits E."/>
            <person name="Le Goff G."/>
            <person name="Ouazzani J."/>
            <person name="Kotoulas G."/>
            <person name="Topakas E."/>
        </authorList>
    </citation>
    <scope>NUCLEOTIDE SEQUENCE [LARGE SCALE GENOMIC DNA]</scope>
    <source>
        <strain evidence="3 4">TM138-S3</strain>
    </source>
</reference>
<evidence type="ECO:0000256" key="1">
    <source>
        <dbReference type="ARBA" id="ARBA00023604"/>
    </source>
</evidence>
<dbReference type="PANTHER" id="PTHR34598">
    <property type="entry name" value="BLL6449 PROTEIN"/>
    <property type="match status" value="1"/>
</dbReference>
<evidence type="ECO:0000256" key="2">
    <source>
        <dbReference type="SAM" id="MobiDB-lite"/>
    </source>
</evidence>
<dbReference type="GO" id="GO:0016491">
    <property type="term" value="F:oxidoreductase activity"/>
    <property type="evidence" value="ECO:0007669"/>
    <property type="project" value="InterPro"/>
</dbReference>